<dbReference type="Proteomes" id="UP000030700">
    <property type="component" value="Unassembled WGS sequence"/>
</dbReference>
<dbReference type="AlphaFoldDB" id="A0A081BRU0"/>
<proteinExistence type="predicted"/>
<name>A0A081BRU0_9BACT</name>
<protein>
    <submittedName>
        <fullName evidence="1">Uncharacterized protein</fullName>
    </submittedName>
</protein>
<accession>A0A081BRU0</accession>
<evidence type="ECO:0000313" key="1">
    <source>
        <dbReference type="EMBL" id="GAK54121.1"/>
    </source>
</evidence>
<evidence type="ECO:0000313" key="2">
    <source>
        <dbReference type="Proteomes" id="UP000030700"/>
    </source>
</evidence>
<keyword evidence="2" id="KW-1185">Reference proteome</keyword>
<reference evidence="1" key="1">
    <citation type="journal article" date="2015" name="PeerJ">
        <title>First genomic representation of candidate bacterial phylum KSB3 points to enhanced environmental sensing as a trigger of wastewater bulking.</title>
        <authorList>
            <person name="Sekiguchi Y."/>
            <person name="Ohashi A."/>
            <person name="Parks D.H."/>
            <person name="Yamauchi T."/>
            <person name="Tyson G.W."/>
            <person name="Hugenholtz P."/>
        </authorList>
    </citation>
    <scope>NUCLEOTIDE SEQUENCE [LARGE SCALE GENOMIC DNA]</scope>
</reference>
<sequence length="89" mass="10485">METLHIELDIEVEHRTAQVYQRSANAFLLQLQQRVKTWLEQQAQSVRAAEEADPWQEFLDKIDEYAVDTGIADFSINHEYYLYGGPKRQ</sequence>
<gene>
    <name evidence="1" type="ORF">U14_05399</name>
</gene>
<dbReference type="HOGENOM" id="CLU_2448601_0_0_0"/>
<organism evidence="1">
    <name type="scientific">Candidatus Moduliflexus flocculans</name>
    <dbReference type="NCBI Taxonomy" id="1499966"/>
    <lineage>
        <taxon>Bacteria</taxon>
        <taxon>Candidatus Moduliflexota</taxon>
        <taxon>Candidatus Moduliflexia</taxon>
        <taxon>Candidatus Moduliflexales</taxon>
        <taxon>Candidatus Moduliflexaceae</taxon>
    </lineage>
</organism>
<dbReference type="STRING" id="1499966.U14_05399"/>
<dbReference type="EMBL" id="DF820460">
    <property type="protein sequence ID" value="GAK54121.1"/>
    <property type="molecule type" value="Genomic_DNA"/>
</dbReference>